<sequence>MTEEETLPEITHRIQQKLQNLAQTMTMRIIQEDVREIKIILSELRLLVMWILVLWGLRRIYLFLKAVLHDTANVAANARLRQQRPTQMQVRVPHHHCKVNVVPTVTYIPFNNPAGNVEANGSQTGIQNMDVAPFQGVVTIAAPKAETSNV</sequence>
<dbReference type="EMBL" id="NHTK01000607">
    <property type="protein sequence ID" value="PPR06597.1"/>
    <property type="molecule type" value="Genomic_DNA"/>
</dbReference>
<gene>
    <name evidence="1" type="ORF">CVT24_001778</name>
</gene>
<protein>
    <submittedName>
        <fullName evidence="1">Uncharacterized protein</fullName>
    </submittedName>
</protein>
<dbReference type="AlphaFoldDB" id="A0A409YU88"/>
<keyword evidence="2" id="KW-1185">Reference proteome</keyword>
<evidence type="ECO:0000313" key="1">
    <source>
        <dbReference type="EMBL" id="PPR06597.1"/>
    </source>
</evidence>
<proteinExistence type="predicted"/>
<name>A0A409YU88_9AGAR</name>
<comment type="caution">
    <text evidence="1">The sequence shown here is derived from an EMBL/GenBank/DDBJ whole genome shotgun (WGS) entry which is preliminary data.</text>
</comment>
<evidence type="ECO:0000313" key="2">
    <source>
        <dbReference type="Proteomes" id="UP000284842"/>
    </source>
</evidence>
<dbReference type="InParanoid" id="A0A409YU88"/>
<reference evidence="1 2" key="1">
    <citation type="journal article" date="2018" name="Evol. Lett.">
        <title>Horizontal gene cluster transfer increased hallucinogenic mushroom diversity.</title>
        <authorList>
            <person name="Reynolds H.T."/>
            <person name="Vijayakumar V."/>
            <person name="Gluck-Thaler E."/>
            <person name="Korotkin H.B."/>
            <person name="Matheny P.B."/>
            <person name="Slot J.C."/>
        </authorList>
    </citation>
    <scope>NUCLEOTIDE SEQUENCE [LARGE SCALE GENOMIC DNA]</scope>
    <source>
        <strain evidence="1 2">2629</strain>
    </source>
</reference>
<accession>A0A409YU88</accession>
<organism evidence="1 2">
    <name type="scientific">Panaeolus cyanescens</name>
    <dbReference type="NCBI Taxonomy" id="181874"/>
    <lineage>
        <taxon>Eukaryota</taxon>
        <taxon>Fungi</taxon>
        <taxon>Dikarya</taxon>
        <taxon>Basidiomycota</taxon>
        <taxon>Agaricomycotina</taxon>
        <taxon>Agaricomycetes</taxon>
        <taxon>Agaricomycetidae</taxon>
        <taxon>Agaricales</taxon>
        <taxon>Agaricineae</taxon>
        <taxon>Galeropsidaceae</taxon>
        <taxon>Panaeolus</taxon>
    </lineage>
</organism>
<dbReference type="Proteomes" id="UP000284842">
    <property type="component" value="Unassembled WGS sequence"/>
</dbReference>